<dbReference type="Proteomes" id="UP001412067">
    <property type="component" value="Unassembled WGS sequence"/>
</dbReference>
<protein>
    <submittedName>
        <fullName evidence="2">Uncharacterized protein</fullName>
    </submittedName>
</protein>
<sequence>MREVEDFSEKGVGLLERGASVRRNRNEGSAVDVEEIGAAEENYTSILVTAIRRTKASAGRLDEGWGDVNKHVELSREEKAWSSQQLRQSQGVDIELSAASYQIKMRRAQEPQGQPNFPEIPTHSWYPPSVVNTCHPSTPGSASITSGQQRPSDRPLSPSRGQPSPAEAAVVIARLKDKRLPCIFDERYQFTLHIRFLKITPFTYSYFHLTE</sequence>
<dbReference type="EMBL" id="JBBWWR010000007">
    <property type="protein sequence ID" value="KAK8963470.1"/>
    <property type="molecule type" value="Genomic_DNA"/>
</dbReference>
<proteinExistence type="predicted"/>
<comment type="caution">
    <text evidence="2">The sequence shown here is derived from an EMBL/GenBank/DDBJ whole genome shotgun (WGS) entry which is preliminary data.</text>
</comment>
<organism evidence="2 3">
    <name type="scientific">Platanthera guangdongensis</name>
    <dbReference type="NCBI Taxonomy" id="2320717"/>
    <lineage>
        <taxon>Eukaryota</taxon>
        <taxon>Viridiplantae</taxon>
        <taxon>Streptophyta</taxon>
        <taxon>Embryophyta</taxon>
        <taxon>Tracheophyta</taxon>
        <taxon>Spermatophyta</taxon>
        <taxon>Magnoliopsida</taxon>
        <taxon>Liliopsida</taxon>
        <taxon>Asparagales</taxon>
        <taxon>Orchidaceae</taxon>
        <taxon>Orchidoideae</taxon>
        <taxon>Orchideae</taxon>
        <taxon>Orchidinae</taxon>
        <taxon>Platanthera</taxon>
    </lineage>
</organism>
<evidence type="ECO:0000313" key="2">
    <source>
        <dbReference type="EMBL" id="KAK8963470.1"/>
    </source>
</evidence>
<accession>A0ABR2MIU3</accession>
<keyword evidence="3" id="KW-1185">Reference proteome</keyword>
<feature type="region of interest" description="Disordered" evidence="1">
    <location>
        <begin position="130"/>
        <end position="165"/>
    </location>
</feature>
<evidence type="ECO:0000256" key="1">
    <source>
        <dbReference type="SAM" id="MobiDB-lite"/>
    </source>
</evidence>
<name>A0ABR2MIU3_9ASPA</name>
<evidence type="ECO:0000313" key="3">
    <source>
        <dbReference type="Proteomes" id="UP001412067"/>
    </source>
</evidence>
<feature type="compositionally biased region" description="Polar residues" evidence="1">
    <location>
        <begin position="130"/>
        <end position="150"/>
    </location>
</feature>
<gene>
    <name evidence="2" type="ORF">KSP40_PGU017382</name>
</gene>
<reference evidence="2 3" key="1">
    <citation type="journal article" date="2022" name="Nat. Plants">
        <title>Genomes of leafy and leafless Platanthera orchids illuminate the evolution of mycoheterotrophy.</title>
        <authorList>
            <person name="Li M.H."/>
            <person name="Liu K.W."/>
            <person name="Li Z."/>
            <person name="Lu H.C."/>
            <person name="Ye Q.L."/>
            <person name="Zhang D."/>
            <person name="Wang J.Y."/>
            <person name="Li Y.F."/>
            <person name="Zhong Z.M."/>
            <person name="Liu X."/>
            <person name="Yu X."/>
            <person name="Liu D.K."/>
            <person name="Tu X.D."/>
            <person name="Liu B."/>
            <person name="Hao Y."/>
            <person name="Liao X.Y."/>
            <person name="Jiang Y.T."/>
            <person name="Sun W.H."/>
            <person name="Chen J."/>
            <person name="Chen Y.Q."/>
            <person name="Ai Y."/>
            <person name="Zhai J.W."/>
            <person name="Wu S.S."/>
            <person name="Zhou Z."/>
            <person name="Hsiao Y.Y."/>
            <person name="Wu W.L."/>
            <person name="Chen Y.Y."/>
            <person name="Lin Y.F."/>
            <person name="Hsu J.L."/>
            <person name="Li C.Y."/>
            <person name="Wang Z.W."/>
            <person name="Zhao X."/>
            <person name="Zhong W.Y."/>
            <person name="Ma X.K."/>
            <person name="Ma L."/>
            <person name="Huang J."/>
            <person name="Chen G.Z."/>
            <person name="Huang M.Z."/>
            <person name="Huang L."/>
            <person name="Peng D.H."/>
            <person name="Luo Y.B."/>
            <person name="Zou S.Q."/>
            <person name="Chen S.P."/>
            <person name="Lan S."/>
            <person name="Tsai W.C."/>
            <person name="Van de Peer Y."/>
            <person name="Liu Z.J."/>
        </authorList>
    </citation>
    <scope>NUCLEOTIDE SEQUENCE [LARGE SCALE GENOMIC DNA]</scope>
    <source>
        <strain evidence="2">Lor288</strain>
    </source>
</reference>